<accession>A0A1E3QYS6</accession>
<dbReference type="Pfam" id="PF04802">
    <property type="entry name" value="PP4R3"/>
    <property type="match status" value="1"/>
</dbReference>
<comment type="subcellular location">
    <subcellularLocation>
        <location evidence="1">Nucleus</location>
    </subcellularLocation>
</comment>
<dbReference type="PANTHER" id="PTHR23318:SF0">
    <property type="entry name" value="SERINE_THREONINE-PROTEIN PHOSPHATASE 4 REGULATORY SUBUNIT 3"/>
    <property type="match status" value="1"/>
</dbReference>
<evidence type="ECO:0000313" key="5">
    <source>
        <dbReference type="EMBL" id="ODQ82788.1"/>
    </source>
</evidence>
<feature type="non-terminal residue" evidence="5">
    <location>
        <position position="1"/>
    </location>
</feature>
<dbReference type="Proteomes" id="UP000094336">
    <property type="component" value="Unassembled WGS sequence"/>
</dbReference>
<keyword evidence="2" id="KW-0539">Nucleus</keyword>
<feature type="domain" description="PP4R3 EVH1-like" evidence="4">
    <location>
        <begin position="3"/>
        <end position="95"/>
    </location>
</feature>
<evidence type="ECO:0000256" key="2">
    <source>
        <dbReference type="ARBA" id="ARBA00023242"/>
    </source>
</evidence>
<dbReference type="RefSeq" id="XP_018988116.1">
    <property type="nucleotide sequence ID" value="XM_019131347.1"/>
</dbReference>
<dbReference type="EMBL" id="KV454426">
    <property type="protein sequence ID" value="ODQ82788.1"/>
    <property type="molecule type" value="Genomic_DNA"/>
</dbReference>
<dbReference type="PANTHER" id="PTHR23318">
    <property type="entry name" value="ATP SYNTHASE GAMMA-RELATED"/>
    <property type="match status" value="1"/>
</dbReference>
<dbReference type="GO" id="GO:0005654">
    <property type="term" value="C:nucleoplasm"/>
    <property type="evidence" value="ECO:0007669"/>
    <property type="project" value="TreeGrafter"/>
</dbReference>
<dbReference type="GO" id="GO:0030289">
    <property type="term" value="C:protein phosphatase 4 complex"/>
    <property type="evidence" value="ECO:0007669"/>
    <property type="project" value="EnsemblFungi"/>
</dbReference>
<dbReference type="OrthoDB" id="27483at2759"/>
<keyword evidence="6" id="KW-1185">Reference proteome</keyword>
<feature type="domain" description="Serine/threonine-protein phosphatase 4 regulatory subunit 3-like central" evidence="3">
    <location>
        <begin position="141"/>
        <end position="647"/>
    </location>
</feature>
<evidence type="ECO:0000313" key="6">
    <source>
        <dbReference type="Proteomes" id="UP000094336"/>
    </source>
</evidence>
<dbReference type="InterPro" id="IPR006887">
    <property type="entry name" value="P4R3-like_central_dom"/>
</dbReference>
<dbReference type="GO" id="GO:0006974">
    <property type="term" value="P:DNA damage response"/>
    <property type="evidence" value="ECO:0007669"/>
    <property type="project" value="EnsemblFungi"/>
</dbReference>
<evidence type="ECO:0000256" key="1">
    <source>
        <dbReference type="ARBA" id="ARBA00004123"/>
    </source>
</evidence>
<dbReference type="InterPro" id="IPR016024">
    <property type="entry name" value="ARM-type_fold"/>
</dbReference>
<dbReference type="GO" id="GO:1902660">
    <property type="term" value="P:negative regulation of glucose mediated signaling pathway"/>
    <property type="evidence" value="ECO:0007669"/>
    <property type="project" value="EnsemblFungi"/>
</dbReference>
<dbReference type="Pfam" id="PF22972">
    <property type="entry name" value="EVH1_PP4R3"/>
    <property type="match status" value="1"/>
</dbReference>
<evidence type="ECO:0000259" key="4">
    <source>
        <dbReference type="Pfam" id="PF22972"/>
    </source>
</evidence>
<feature type="non-terminal residue" evidence="5">
    <location>
        <position position="649"/>
    </location>
</feature>
<dbReference type="GO" id="GO:0051598">
    <property type="term" value="P:meiotic recombination checkpoint signaling"/>
    <property type="evidence" value="ECO:0007669"/>
    <property type="project" value="EnsemblFungi"/>
</dbReference>
<name>A0A1E3QYS6_9ASCO</name>
<dbReference type="AlphaFoldDB" id="A0A1E3QYS6"/>
<proteinExistence type="predicted"/>
<dbReference type="InterPro" id="IPR055236">
    <property type="entry name" value="EVH1_PP4R3"/>
</dbReference>
<dbReference type="InterPro" id="IPR051137">
    <property type="entry name" value="PP4R3-like"/>
</dbReference>
<dbReference type="Gene3D" id="2.30.29.30">
    <property type="entry name" value="Pleckstrin-homology domain (PH domain)/Phosphotyrosine-binding domain (PTB)"/>
    <property type="match status" value="1"/>
</dbReference>
<dbReference type="GO" id="GO:0072542">
    <property type="term" value="F:protein phosphatase activator activity"/>
    <property type="evidence" value="ECO:0007669"/>
    <property type="project" value="TreeGrafter"/>
</dbReference>
<dbReference type="SUPFAM" id="SSF48371">
    <property type="entry name" value="ARM repeat"/>
    <property type="match status" value="1"/>
</dbReference>
<gene>
    <name evidence="5" type="ORF">BABINDRAFT_25004</name>
</gene>
<dbReference type="GO" id="GO:2001034">
    <property type="term" value="P:positive regulation of double-strand break repair via nonhomologous end joining"/>
    <property type="evidence" value="ECO:0007669"/>
    <property type="project" value="EnsemblFungi"/>
</dbReference>
<sequence>TPRRVKVYLLSGEDWKDNGTGYCTGELDSVAPRFVVRNELDASEILLNTVLDGDTQYQRQQDTLIVWTDPAGNDIALSFQEAEGCNSLCDFIIDMHEKYSSNISLVQVVPGGMEGADITELIVGPMNYPPPVPTTQSLEQVLEPIGQGSNSVYTREHMAKFLIDHDYILKLVGVFESAEQRRDLKSLHLLCRILKTLTLYNETSIIEIMIEDKVIMGVCGIFEYDPDFPTHKANHREYLADESKFKEVVELTDSDAEIKSLIKNNFRLLFLKDVIMARLLDDATLTLMNTLIYFNQVEIISFLKDSVTNPNMKTHRTAIPTTEVKRNGVRMLHQFTLITKSLQPNQKSDFFRLLVQKGLFKMLGFGFKDELTAIRVNSVELIVAIIEHDVLLVNGCHPDDASSLKLSNNMSLISILSDLMINEANQGLKIQAFEALKLLLDPAGDSSGSSMESLKTVTTLKTDEYFKAFYAIVAPRLFQPIVDVARQKPLEYGYSMSRCLLYQQLCELIAFCTREHDKNMCRVFFLENSILLGVSKLVEQTTRLQLRLAGIRCLKHIIFLNDDIYTRHVIANNLLAPIFQLLEETNRLNNLANSTCLDLIEQVLNGLDRAEHKKNFKLLATYIVGQFKGLLTSIDYVSNGSELVTLVEN</sequence>
<dbReference type="GeneID" id="30149200"/>
<protein>
    <submittedName>
        <fullName evidence="5">Uncharacterized protein</fullName>
    </submittedName>
</protein>
<organism evidence="5 6">
    <name type="scientific">Babjeviella inositovora NRRL Y-12698</name>
    <dbReference type="NCBI Taxonomy" id="984486"/>
    <lineage>
        <taxon>Eukaryota</taxon>
        <taxon>Fungi</taxon>
        <taxon>Dikarya</taxon>
        <taxon>Ascomycota</taxon>
        <taxon>Saccharomycotina</taxon>
        <taxon>Pichiomycetes</taxon>
        <taxon>Serinales incertae sedis</taxon>
        <taxon>Babjeviella</taxon>
    </lineage>
</organism>
<dbReference type="SUPFAM" id="SSF50729">
    <property type="entry name" value="PH domain-like"/>
    <property type="match status" value="1"/>
</dbReference>
<evidence type="ECO:0000259" key="3">
    <source>
        <dbReference type="Pfam" id="PF04802"/>
    </source>
</evidence>
<dbReference type="InterPro" id="IPR011993">
    <property type="entry name" value="PH-like_dom_sf"/>
</dbReference>
<dbReference type="STRING" id="984486.A0A1E3QYS6"/>
<reference evidence="6" key="1">
    <citation type="submission" date="2016-05" db="EMBL/GenBank/DDBJ databases">
        <title>Comparative genomics of biotechnologically important yeasts.</title>
        <authorList>
            <consortium name="DOE Joint Genome Institute"/>
            <person name="Riley R."/>
            <person name="Haridas S."/>
            <person name="Wolfe K.H."/>
            <person name="Lopes M.R."/>
            <person name="Hittinger C.T."/>
            <person name="Goker M."/>
            <person name="Salamov A."/>
            <person name="Wisecaver J."/>
            <person name="Long T.M."/>
            <person name="Aerts A.L."/>
            <person name="Barry K."/>
            <person name="Choi C."/>
            <person name="Clum A."/>
            <person name="Coughlan A.Y."/>
            <person name="Deshpande S."/>
            <person name="Douglass A.P."/>
            <person name="Hanson S.J."/>
            <person name="Klenk H.-P."/>
            <person name="Labutti K."/>
            <person name="Lapidus A."/>
            <person name="Lindquist E."/>
            <person name="Lipzen A."/>
            <person name="Meier-Kolthoff J.P."/>
            <person name="Ohm R.A."/>
            <person name="Otillar R.P."/>
            <person name="Pangilinan J."/>
            <person name="Peng Y."/>
            <person name="Rokas A."/>
            <person name="Rosa C.A."/>
            <person name="Scheuner C."/>
            <person name="Sibirny A.A."/>
            <person name="Slot J.C."/>
            <person name="Stielow J.B."/>
            <person name="Sun H."/>
            <person name="Kurtzman C.P."/>
            <person name="Blackwell M."/>
            <person name="Grigoriev I.V."/>
            <person name="Jeffries T.W."/>
        </authorList>
    </citation>
    <scope>NUCLEOTIDE SEQUENCE [LARGE SCALE GENOMIC DNA]</scope>
    <source>
        <strain evidence="6">NRRL Y-12698</strain>
    </source>
</reference>
<dbReference type="GO" id="GO:2000002">
    <property type="term" value="P:negative regulation of DNA damage checkpoint"/>
    <property type="evidence" value="ECO:0007669"/>
    <property type="project" value="EnsemblFungi"/>
</dbReference>